<dbReference type="Gene3D" id="1.20.58.340">
    <property type="entry name" value="Magnesium transport protein CorA, transmembrane region"/>
    <property type="match status" value="1"/>
</dbReference>
<dbReference type="Proteomes" id="UP001373714">
    <property type="component" value="Unassembled WGS sequence"/>
</dbReference>
<keyword evidence="1" id="KW-0472">Membrane</keyword>
<organism evidence="2 3">
    <name type="scientific">Orbilia blumenaviensis</name>
    <dbReference type="NCBI Taxonomy" id="1796055"/>
    <lineage>
        <taxon>Eukaryota</taxon>
        <taxon>Fungi</taxon>
        <taxon>Dikarya</taxon>
        <taxon>Ascomycota</taxon>
        <taxon>Pezizomycotina</taxon>
        <taxon>Orbiliomycetes</taxon>
        <taxon>Orbiliales</taxon>
        <taxon>Orbiliaceae</taxon>
        <taxon>Orbilia</taxon>
    </lineage>
</organism>
<feature type="transmembrane region" description="Helical" evidence="1">
    <location>
        <begin position="330"/>
        <end position="353"/>
    </location>
</feature>
<name>A0AAV9TZK3_9PEZI</name>
<gene>
    <name evidence="2" type="ORF">TWF730_004319</name>
</gene>
<evidence type="ECO:0000256" key="1">
    <source>
        <dbReference type="SAM" id="Phobius"/>
    </source>
</evidence>
<sequence>MGHLRCIPQRVLKTIFMKHDLDTRVLHTSITNSALGAKDAHIGSRCLKDEASVPKSYDIFFMLPQMAITFDTSWRLVFEGNRELLYRQPINSWMIVFPYGEENPGEEQFMSDTSDLLMVFKFPSTLQQACANFKPERETGQRDPFFTIILLLKSWIQLWKGCADKVQWTTRWLDMKVQKFIQSESNEAIYNDLNTKLHLTQRHVSDMSFKIVKSKHVFKYIQDQHAQFLEFTGLKSETSEAVREEMTRLILDIEHLSLFFEQELDKAKSSSAWLSTAISVKHTQAMRSSGETMQVIAVETKKIAQDNKKESETMRVIATITQKDGQSMKVIAFLTMIYLPGAFVSSIFGWSIISFDVADDGTQRLIVSSQWRLYVVVTVVLTVITMLGCLVWIWMSRKKQAVDEKAEAEKLRLAQA</sequence>
<protein>
    <submittedName>
        <fullName evidence="2">Uncharacterized protein</fullName>
    </submittedName>
</protein>
<keyword evidence="1" id="KW-0812">Transmembrane</keyword>
<accession>A0AAV9TZK3</accession>
<keyword evidence="1" id="KW-1133">Transmembrane helix</keyword>
<evidence type="ECO:0000313" key="2">
    <source>
        <dbReference type="EMBL" id="KAK6332659.1"/>
    </source>
</evidence>
<evidence type="ECO:0000313" key="3">
    <source>
        <dbReference type="Proteomes" id="UP001373714"/>
    </source>
</evidence>
<dbReference type="AlphaFoldDB" id="A0AAV9TZK3"/>
<dbReference type="EMBL" id="JAVHNS010000017">
    <property type="protein sequence ID" value="KAK6332659.1"/>
    <property type="molecule type" value="Genomic_DNA"/>
</dbReference>
<feature type="transmembrane region" description="Helical" evidence="1">
    <location>
        <begin position="373"/>
        <end position="395"/>
    </location>
</feature>
<reference evidence="2 3" key="1">
    <citation type="submission" date="2019-10" db="EMBL/GenBank/DDBJ databases">
        <authorList>
            <person name="Palmer J.M."/>
        </authorList>
    </citation>
    <scope>NUCLEOTIDE SEQUENCE [LARGE SCALE GENOMIC DNA]</scope>
    <source>
        <strain evidence="2 3">TWF730</strain>
    </source>
</reference>
<comment type="caution">
    <text evidence="2">The sequence shown here is derived from an EMBL/GenBank/DDBJ whole genome shotgun (WGS) entry which is preliminary data.</text>
</comment>
<keyword evidence="3" id="KW-1185">Reference proteome</keyword>
<proteinExistence type="predicted"/>